<dbReference type="PROSITE" id="PS51352">
    <property type="entry name" value="THIOREDOXIN_2"/>
    <property type="match status" value="1"/>
</dbReference>
<comment type="caution">
    <text evidence="3">The sequence shown here is derived from an EMBL/GenBank/DDBJ whole genome shotgun (WGS) entry which is preliminary data.</text>
</comment>
<accession>A0A559KZN6</accession>
<feature type="chain" id="PRO_5021966834" evidence="1">
    <location>
        <begin position="19"/>
        <end position="1156"/>
    </location>
</feature>
<dbReference type="Pfam" id="PF26639">
    <property type="entry name" value="Het-6_barrel"/>
    <property type="match status" value="1"/>
</dbReference>
<reference evidence="3 4" key="1">
    <citation type="journal article" date="2019" name="Microbiol. Resour. Announc.">
        <title>High-quality draft genome sequence of Fusarium oxysporum f. sp. cubense strain 160527, a causal agent of Panama disease.</title>
        <authorList>
            <person name="Asai S."/>
            <person name="Ayukawa Y."/>
            <person name="Gan P."/>
            <person name="Masuda S."/>
            <person name="Komatsu K."/>
            <person name="Shirasu K."/>
            <person name="Arie T."/>
        </authorList>
    </citation>
    <scope>NUCLEOTIDE SEQUENCE [LARGE SCALE GENOMIC DNA]</scope>
    <source>
        <strain evidence="3 4">160527</strain>
    </source>
</reference>
<dbReference type="PANTHER" id="PTHR24148:SF64">
    <property type="entry name" value="HETEROKARYON INCOMPATIBILITY DOMAIN-CONTAINING PROTEIN"/>
    <property type="match status" value="1"/>
</dbReference>
<dbReference type="InterPro" id="IPR036249">
    <property type="entry name" value="Thioredoxin-like_sf"/>
</dbReference>
<organism evidence="3 4">
    <name type="scientific">Fusarium oxysporum f. sp. cubense</name>
    <dbReference type="NCBI Taxonomy" id="61366"/>
    <lineage>
        <taxon>Eukaryota</taxon>
        <taxon>Fungi</taxon>
        <taxon>Dikarya</taxon>
        <taxon>Ascomycota</taxon>
        <taxon>Pezizomycotina</taxon>
        <taxon>Sordariomycetes</taxon>
        <taxon>Hypocreomycetidae</taxon>
        <taxon>Hypocreales</taxon>
        <taxon>Nectriaceae</taxon>
        <taxon>Fusarium</taxon>
        <taxon>Fusarium oxysporum species complex</taxon>
    </lineage>
</organism>
<keyword evidence="1" id="KW-0732">Signal</keyword>
<dbReference type="AlphaFoldDB" id="A0A559KZN6"/>
<evidence type="ECO:0000259" key="2">
    <source>
        <dbReference type="PROSITE" id="PS51352"/>
    </source>
</evidence>
<dbReference type="InterPro" id="IPR013766">
    <property type="entry name" value="Thioredoxin_domain"/>
</dbReference>
<keyword evidence="3" id="KW-0413">Isomerase</keyword>
<dbReference type="Gene3D" id="3.40.30.10">
    <property type="entry name" value="Glutaredoxin"/>
    <property type="match status" value="4"/>
</dbReference>
<dbReference type="EMBL" id="SRMI01000007">
    <property type="protein sequence ID" value="TVY65925.1"/>
    <property type="molecule type" value="Genomic_DNA"/>
</dbReference>
<sequence>MRSSTLLSLVALAAQTQAVKLRKTEFNVLISSRPALILFTADGCKECDRVQAVLDRVSPVLTKTAIASVNCNDEPTVCDESQVFTVPTLKFTAGNNELVTYKEALDASSVVKYIERQSGSPVVDLTEMNHLDFVRSARVAVVAFLSADNQHERKVFDAVAERWRAHYSFGNVHGLEKDSKGPSIAVYTQEEEDPVYYRGPFTFTDIEPFLQNATQPLIREYDPIVHEEAIKDEKPLAQIFFNKRDDRAEIVKSLAPVAKKYKDQLSFMTVLAPDYPKRCEQMHLSKDIKRGFAIANQQGRAYPMSEKVFNANRVAKHVAAYLAGSLTPSIKSEPLPEVSTTRPFLTKLVGSNFDDLVYDKSKDVLVEFNVPWCQYCTDLQVVMNELGSRYAKLGLSDKAALATINVDANDVPIEIDSYPSIRLYRAGTNEVVSFKGNFTQMLTVEQLDTFIAQSGSHGINPSLRASSIESYLGGLFSNRFNFDRDSDSRIHLPLFADLEQDSNVGEIALSITNPKSPICRFTPLETKSRRAKETSGIYYPLPEDSTFRLLEILAGDGDVVQCKLHVCSLQENETAYEALSYTWGKPDASGDRKIDIMCNGTSHTMVISGSLHIALRELRRNNTSRVIWADAICINQEDAKERGQQVALMGQIFSGAWQVVVWLGEESDRCMCGKTILETSLSSVSKAFSGICSVVNDWLAQAGQETLEATYSEISKDSQSTVHHANTDDGEDSRSAMMQLFRRRWFSRIWVLQEAVLARHALVQVGLYQIPWEWVGLAAAIVVHKPELSPSGYGRDMIPTGAMNSYLMYRLSISQKCFPRLEFSFAQLLQVSRHFQSKEPKDKIYGLLGIETTDSVGKQIVPDYREVTTSEKVFEDIARLMLESASPLTLLSGAGTFGDFDRSGPSWVPSWHKRRPWTILPTKQSPGFQCASAARMELNPDDKAGELVLKGVIIDHISSMQEHRDYWGTFDQNDKSRENLLSQPRWSKEAWGKCALTLTCGGEGRAYPVDDEAVHLADLAALLLSRSAHWIVRDLIALRDVIEPEGDDMTQSEYLNTIVEGGNSRRYISAVEPVRDPYRLFKTASKDFGVGPVDMKIGDKLCVLFGAEVPFVLRLKGDGYEVIGECYVYDLMHGEVLEKLAANPGGQLKPEWIKLI</sequence>
<protein>
    <submittedName>
        <fullName evidence="3">Protein disulfide-isomerase</fullName>
    </submittedName>
</protein>
<feature type="signal peptide" evidence="1">
    <location>
        <begin position="1"/>
        <end position="18"/>
    </location>
</feature>
<dbReference type="CDD" id="cd02961">
    <property type="entry name" value="PDI_a_family"/>
    <property type="match status" value="1"/>
</dbReference>
<name>A0A559KZN6_FUSOC</name>
<dbReference type="Pfam" id="PF13848">
    <property type="entry name" value="Thioredoxin_6"/>
    <property type="match status" value="1"/>
</dbReference>
<dbReference type="SUPFAM" id="SSF52833">
    <property type="entry name" value="Thioredoxin-like"/>
    <property type="match status" value="4"/>
</dbReference>
<gene>
    <name evidence="3" type="primary">PDI-0</name>
    <name evidence="3" type="ORF">Focb16_v011161</name>
</gene>
<dbReference type="CDD" id="cd02981">
    <property type="entry name" value="PDI_b_family"/>
    <property type="match status" value="1"/>
</dbReference>
<dbReference type="Pfam" id="PF00085">
    <property type="entry name" value="Thioredoxin"/>
    <property type="match status" value="2"/>
</dbReference>
<dbReference type="Pfam" id="PF06985">
    <property type="entry name" value="HET"/>
    <property type="match status" value="1"/>
</dbReference>
<evidence type="ECO:0000256" key="1">
    <source>
        <dbReference type="SAM" id="SignalP"/>
    </source>
</evidence>
<evidence type="ECO:0000313" key="4">
    <source>
        <dbReference type="Proteomes" id="UP000320707"/>
    </source>
</evidence>
<dbReference type="InterPro" id="IPR010730">
    <property type="entry name" value="HET"/>
</dbReference>
<proteinExistence type="predicted"/>
<feature type="domain" description="Thioredoxin" evidence="2">
    <location>
        <begin position="321"/>
        <end position="456"/>
    </location>
</feature>
<dbReference type="PANTHER" id="PTHR24148">
    <property type="entry name" value="ANKYRIN REPEAT DOMAIN-CONTAINING PROTEIN 39 HOMOLOG-RELATED"/>
    <property type="match status" value="1"/>
</dbReference>
<dbReference type="GO" id="GO:0016853">
    <property type="term" value="F:isomerase activity"/>
    <property type="evidence" value="ECO:0007669"/>
    <property type="project" value="UniProtKB-KW"/>
</dbReference>
<dbReference type="Proteomes" id="UP000320707">
    <property type="component" value="Unassembled WGS sequence"/>
</dbReference>
<evidence type="ECO:0000313" key="3">
    <source>
        <dbReference type="EMBL" id="TVY65925.1"/>
    </source>
</evidence>
<dbReference type="InterPro" id="IPR052895">
    <property type="entry name" value="HetReg/Transcr_Mod"/>
</dbReference>